<evidence type="ECO:0000313" key="3">
    <source>
        <dbReference type="Proteomes" id="UP000034181"/>
    </source>
</evidence>
<dbReference type="SUPFAM" id="SSF52141">
    <property type="entry name" value="Uracil-DNA glycosylase-like"/>
    <property type="match status" value="1"/>
</dbReference>
<feature type="domain" description="Uracil-DNA glycosylase-like" evidence="1">
    <location>
        <begin position="23"/>
        <end position="156"/>
    </location>
</feature>
<sequence>MKRAIFIGQAMPRAKKDPHDWPTLNAWLYSLEISDKQIREHFFYSALVDYFPGAKNGTHIVPTKEEIVNERPRLVNNITNFSPEIVVPIGKLSLSYCLNREVNLLEDFIGKSYLVNPYQALNKKLIVIPLPHPSGASTWRHKKENKKLLKLALAKLKQELYRK</sequence>
<accession>A0A0G0MP97</accession>
<evidence type="ECO:0000259" key="1">
    <source>
        <dbReference type="Pfam" id="PF03167"/>
    </source>
</evidence>
<dbReference type="Gene3D" id="3.40.470.10">
    <property type="entry name" value="Uracil-DNA glycosylase-like domain"/>
    <property type="match status" value="1"/>
</dbReference>
<comment type="caution">
    <text evidence="2">The sequence shown here is derived from an EMBL/GenBank/DDBJ whole genome shotgun (WGS) entry which is preliminary data.</text>
</comment>
<proteinExistence type="predicted"/>
<dbReference type="InterPro" id="IPR005122">
    <property type="entry name" value="Uracil-DNA_glycosylase-like"/>
</dbReference>
<dbReference type="Pfam" id="PF03167">
    <property type="entry name" value="UDG"/>
    <property type="match status" value="1"/>
</dbReference>
<dbReference type="EMBL" id="LBUZ01000010">
    <property type="protein sequence ID" value="KKQ75499.1"/>
    <property type="molecule type" value="Genomic_DNA"/>
</dbReference>
<protein>
    <submittedName>
        <fullName evidence="2">Uracil-DNA glycosylase</fullName>
    </submittedName>
</protein>
<dbReference type="InterPro" id="IPR036895">
    <property type="entry name" value="Uracil-DNA_glycosylase-like_sf"/>
</dbReference>
<organism evidence="2 3">
    <name type="scientific">Candidatus Woesebacteria bacterium GW2011_GWB1_38_5b</name>
    <dbReference type="NCBI Taxonomy" id="1618569"/>
    <lineage>
        <taxon>Bacteria</taxon>
        <taxon>Candidatus Woeseibacteriota</taxon>
    </lineage>
</organism>
<gene>
    <name evidence="2" type="ORF">US96_C0010G0015</name>
</gene>
<evidence type="ECO:0000313" key="2">
    <source>
        <dbReference type="EMBL" id="KKQ75499.1"/>
    </source>
</evidence>
<dbReference type="Proteomes" id="UP000034181">
    <property type="component" value="Unassembled WGS sequence"/>
</dbReference>
<reference evidence="2 3" key="1">
    <citation type="journal article" date="2015" name="Nature">
        <title>rRNA introns, odd ribosomes, and small enigmatic genomes across a large radiation of phyla.</title>
        <authorList>
            <person name="Brown C.T."/>
            <person name="Hug L.A."/>
            <person name="Thomas B.C."/>
            <person name="Sharon I."/>
            <person name="Castelle C.J."/>
            <person name="Singh A."/>
            <person name="Wilkins M.J."/>
            <person name="Williams K.H."/>
            <person name="Banfield J.F."/>
        </authorList>
    </citation>
    <scope>NUCLEOTIDE SEQUENCE [LARGE SCALE GENOMIC DNA]</scope>
</reference>
<name>A0A0G0MP97_9BACT</name>
<dbReference type="AlphaFoldDB" id="A0A0G0MP97"/>